<dbReference type="InterPro" id="IPR052353">
    <property type="entry name" value="Benzoxazolinone_Detox_Enz"/>
</dbReference>
<sequence length="233" mass="24645">MDPLNDAATSPYVLSLNVGRLTPAPHSDSPSGGTGIDKRPVAGPLHVSAPGPKGIGGSGVEGDVVADLRHHGGDDQAVYAFAREDLDAWERELGRPLANGAFGENLTTSGLDVSHALIGERWRIGGRLLLEVTDGRVPCRTFAGHVGEDRWVKRFTRRAETGAYLRVLEAGPVRAGDPVVREYVPEHGVTASLAFRANTTERALLPRLLPAARALHPEALAAARAYVDSGQGS</sequence>
<evidence type="ECO:0000313" key="3">
    <source>
        <dbReference type="EMBL" id="MDT0417098.1"/>
    </source>
</evidence>
<dbReference type="Gene3D" id="2.40.33.20">
    <property type="entry name" value="PK beta-barrel domain-like"/>
    <property type="match status" value="1"/>
</dbReference>
<evidence type="ECO:0000313" key="4">
    <source>
        <dbReference type="Proteomes" id="UP001183607"/>
    </source>
</evidence>
<dbReference type="Proteomes" id="UP001183607">
    <property type="component" value="Unassembled WGS sequence"/>
</dbReference>
<proteinExistence type="predicted"/>
<dbReference type="RefSeq" id="WP_311677170.1">
    <property type="nucleotide sequence ID" value="NZ_JAVRER010000023.1"/>
</dbReference>
<dbReference type="InterPro" id="IPR005302">
    <property type="entry name" value="MoCF_Sase_C"/>
</dbReference>
<accession>A0ABD5E7P8</accession>
<dbReference type="PANTHER" id="PTHR30212">
    <property type="entry name" value="PROTEIN YIIM"/>
    <property type="match status" value="1"/>
</dbReference>
<dbReference type="SUPFAM" id="SSF50800">
    <property type="entry name" value="PK beta-barrel domain-like"/>
    <property type="match status" value="1"/>
</dbReference>
<feature type="region of interest" description="Disordered" evidence="1">
    <location>
        <begin position="20"/>
        <end position="57"/>
    </location>
</feature>
<protein>
    <submittedName>
        <fullName evidence="3">MOSC domain-containing protein</fullName>
    </submittedName>
</protein>
<feature type="domain" description="MOSC" evidence="2">
    <location>
        <begin position="39"/>
        <end position="182"/>
    </location>
</feature>
<gene>
    <name evidence="3" type="ORF">RM574_16540</name>
</gene>
<dbReference type="EMBL" id="JAVRER010000023">
    <property type="protein sequence ID" value="MDT0417098.1"/>
    <property type="molecule type" value="Genomic_DNA"/>
</dbReference>
<evidence type="ECO:0000256" key="1">
    <source>
        <dbReference type="SAM" id="MobiDB-lite"/>
    </source>
</evidence>
<dbReference type="PANTHER" id="PTHR30212:SF2">
    <property type="entry name" value="PROTEIN YIIM"/>
    <property type="match status" value="1"/>
</dbReference>
<name>A0ABD5E7P8_9ACTN</name>
<dbReference type="AlphaFoldDB" id="A0ABD5E7P8"/>
<evidence type="ECO:0000259" key="2">
    <source>
        <dbReference type="PROSITE" id="PS51340"/>
    </source>
</evidence>
<reference evidence="4" key="1">
    <citation type="submission" date="2023-07" db="EMBL/GenBank/DDBJ databases">
        <title>30 novel species of actinomycetes from the DSMZ collection.</title>
        <authorList>
            <person name="Nouioui I."/>
        </authorList>
    </citation>
    <scope>NUCLEOTIDE SEQUENCE [LARGE SCALE GENOMIC DNA]</scope>
    <source>
        <strain evidence="4">DSM 41982</strain>
    </source>
</reference>
<comment type="caution">
    <text evidence="3">The sequence shown here is derived from an EMBL/GenBank/DDBJ whole genome shotgun (WGS) entry which is preliminary data.</text>
</comment>
<organism evidence="3 4">
    <name type="scientific">Streptomyces evansiae</name>
    <dbReference type="NCBI Taxonomy" id="3075535"/>
    <lineage>
        <taxon>Bacteria</taxon>
        <taxon>Bacillati</taxon>
        <taxon>Actinomycetota</taxon>
        <taxon>Actinomycetes</taxon>
        <taxon>Kitasatosporales</taxon>
        <taxon>Streptomycetaceae</taxon>
        <taxon>Streptomyces</taxon>
    </lineage>
</organism>
<dbReference type="Pfam" id="PF03473">
    <property type="entry name" value="MOSC"/>
    <property type="match status" value="1"/>
</dbReference>
<dbReference type="PROSITE" id="PS51340">
    <property type="entry name" value="MOSC"/>
    <property type="match status" value="1"/>
</dbReference>
<dbReference type="InterPro" id="IPR011037">
    <property type="entry name" value="Pyrv_Knase-like_insert_dom_sf"/>
</dbReference>